<dbReference type="Proteomes" id="UP000824120">
    <property type="component" value="Chromosome 3"/>
</dbReference>
<dbReference type="EMBL" id="JACXVP010000003">
    <property type="protein sequence ID" value="KAG5614897.1"/>
    <property type="molecule type" value="Genomic_DNA"/>
</dbReference>
<gene>
    <name evidence="1" type="ORF">H5410_014721</name>
</gene>
<protein>
    <submittedName>
        <fullName evidence="1">Uncharacterized protein</fullName>
    </submittedName>
</protein>
<organism evidence="1 2">
    <name type="scientific">Solanum commersonii</name>
    <name type="common">Commerson's wild potato</name>
    <name type="synonym">Commerson's nightshade</name>
    <dbReference type="NCBI Taxonomy" id="4109"/>
    <lineage>
        <taxon>Eukaryota</taxon>
        <taxon>Viridiplantae</taxon>
        <taxon>Streptophyta</taxon>
        <taxon>Embryophyta</taxon>
        <taxon>Tracheophyta</taxon>
        <taxon>Spermatophyta</taxon>
        <taxon>Magnoliopsida</taxon>
        <taxon>eudicotyledons</taxon>
        <taxon>Gunneridae</taxon>
        <taxon>Pentapetalae</taxon>
        <taxon>asterids</taxon>
        <taxon>lamiids</taxon>
        <taxon>Solanales</taxon>
        <taxon>Solanaceae</taxon>
        <taxon>Solanoideae</taxon>
        <taxon>Solaneae</taxon>
        <taxon>Solanum</taxon>
    </lineage>
</organism>
<name>A0A9J5ZRR2_SOLCO</name>
<keyword evidence="2" id="KW-1185">Reference proteome</keyword>
<proteinExistence type="predicted"/>
<evidence type="ECO:0000313" key="2">
    <source>
        <dbReference type="Proteomes" id="UP000824120"/>
    </source>
</evidence>
<comment type="caution">
    <text evidence="1">The sequence shown here is derived from an EMBL/GenBank/DDBJ whole genome shotgun (WGS) entry which is preliminary data.</text>
</comment>
<sequence length="87" mass="9384">MCTSGERRRPKSGSSNQGLHTFNLACAHRSNEVGQQHAVLAKVCTHHSSVNLHTSINLPTSNVACLHHLLLALVKRATSHAVTLVKV</sequence>
<evidence type="ECO:0000313" key="1">
    <source>
        <dbReference type="EMBL" id="KAG5614897.1"/>
    </source>
</evidence>
<reference evidence="1 2" key="1">
    <citation type="submission" date="2020-09" db="EMBL/GenBank/DDBJ databases">
        <title>De no assembly of potato wild relative species, Solanum commersonii.</title>
        <authorList>
            <person name="Cho K."/>
        </authorList>
    </citation>
    <scope>NUCLEOTIDE SEQUENCE [LARGE SCALE GENOMIC DNA]</scope>
    <source>
        <strain evidence="1">LZ3.2</strain>
        <tissue evidence="1">Leaf</tissue>
    </source>
</reference>
<accession>A0A9J5ZRR2</accession>
<dbReference type="AlphaFoldDB" id="A0A9J5ZRR2"/>